<sequence>MAHTFFNTSPGQRRPLQGRGRRSLASLAGVVIVGSGAVASCGGSDGDLFGSGSESTTPAPTTITGVAPTPGPTPGPTSNATTTTETPYLLPELGPESAVGAGMPDGTYAATINTVDAPDSRLGLNLVSVGLVDGVPVATDEDPLGLADLSISSATEILLVPVGGGGLQSATPRQLWNTMGKKDTGFDVRDSSVLFFTVEGGAITRVEQQPYIAVS</sequence>
<protein>
    <submittedName>
        <fullName evidence="2">Uncharacterized protein</fullName>
    </submittedName>
</protein>
<dbReference type="RefSeq" id="WP_012230291.1">
    <property type="nucleotide sequence ID" value="NZ_HG422565.1"/>
</dbReference>
<feature type="region of interest" description="Disordered" evidence="1">
    <location>
        <begin position="49"/>
        <end position="85"/>
    </location>
</feature>
<name>R4Z7H6_9ACTN</name>
<organism evidence="2 3">
    <name type="scientific">Candidatus Neomicrothrix parvicella RN1</name>
    <dbReference type="NCBI Taxonomy" id="1229780"/>
    <lineage>
        <taxon>Bacteria</taxon>
        <taxon>Bacillati</taxon>
        <taxon>Actinomycetota</taxon>
        <taxon>Acidimicrobiia</taxon>
        <taxon>Acidimicrobiales</taxon>
        <taxon>Microthrixaceae</taxon>
        <taxon>Candidatus Neomicrothrix</taxon>
    </lineage>
</organism>
<dbReference type="HOGENOM" id="CLU_1281240_0_0_11"/>
<keyword evidence="3" id="KW-1185">Reference proteome</keyword>
<feature type="compositionally biased region" description="Low complexity" evidence="1">
    <location>
        <begin position="49"/>
        <end position="68"/>
    </location>
</feature>
<feature type="region of interest" description="Disordered" evidence="1">
    <location>
        <begin position="1"/>
        <end position="20"/>
    </location>
</feature>
<dbReference type="STRING" id="1229780.BN381_80052"/>
<dbReference type="Proteomes" id="UP000018291">
    <property type="component" value="Unassembled WGS sequence"/>
</dbReference>
<gene>
    <name evidence="2" type="ORF">BN381_80052</name>
</gene>
<evidence type="ECO:0000313" key="3">
    <source>
        <dbReference type="Proteomes" id="UP000018291"/>
    </source>
</evidence>
<accession>R4Z7H6</accession>
<evidence type="ECO:0000256" key="1">
    <source>
        <dbReference type="SAM" id="MobiDB-lite"/>
    </source>
</evidence>
<dbReference type="EMBL" id="CANL01000078">
    <property type="protein sequence ID" value="CCM65522.1"/>
    <property type="molecule type" value="Genomic_DNA"/>
</dbReference>
<comment type="caution">
    <text evidence="2">The sequence shown here is derived from an EMBL/GenBank/DDBJ whole genome shotgun (WGS) entry which is preliminary data.</text>
</comment>
<evidence type="ECO:0000313" key="2">
    <source>
        <dbReference type="EMBL" id="CCM65522.1"/>
    </source>
</evidence>
<proteinExistence type="predicted"/>
<reference evidence="2 3" key="1">
    <citation type="journal article" date="2013" name="ISME J.">
        <title>Metabolic model for the filamentous 'Candidatus Microthrix parvicella' based on genomic and metagenomic analyses.</title>
        <authorList>
            <person name="Jon McIlroy S."/>
            <person name="Kristiansen R."/>
            <person name="Albertsen M."/>
            <person name="Michael Karst S."/>
            <person name="Rossetti S."/>
            <person name="Lund Nielsen J."/>
            <person name="Tandoi V."/>
            <person name="James Seviour R."/>
            <person name="Nielsen P.H."/>
        </authorList>
    </citation>
    <scope>NUCLEOTIDE SEQUENCE [LARGE SCALE GENOMIC DNA]</scope>
    <source>
        <strain evidence="2 3">RN1</strain>
    </source>
</reference>
<feature type="compositionally biased region" description="Low complexity" evidence="1">
    <location>
        <begin position="9"/>
        <end position="20"/>
    </location>
</feature>
<feature type="compositionally biased region" description="Low complexity" evidence="1">
    <location>
        <begin position="76"/>
        <end position="85"/>
    </location>
</feature>
<dbReference type="AlphaFoldDB" id="R4Z7H6"/>